<organism evidence="6 7">
    <name type="scientific">Muribacter muris</name>
    <dbReference type="NCBI Taxonomy" id="67855"/>
    <lineage>
        <taxon>Bacteria</taxon>
        <taxon>Pseudomonadati</taxon>
        <taxon>Pseudomonadota</taxon>
        <taxon>Gammaproteobacteria</taxon>
        <taxon>Pasteurellales</taxon>
        <taxon>Pasteurellaceae</taxon>
        <taxon>Muribacter</taxon>
    </lineage>
</organism>
<accession>A0A4Y9JZT0</accession>
<keyword evidence="2 5" id="KW-0812">Transmembrane</keyword>
<comment type="caution">
    <text evidence="6">The sequence shown here is derived from an EMBL/GenBank/DDBJ whole genome shotgun (WGS) entry which is preliminary data.</text>
</comment>
<evidence type="ECO:0000256" key="4">
    <source>
        <dbReference type="ARBA" id="ARBA00023136"/>
    </source>
</evidence>
<dbReference type="AlphaFoldDB" id="A0A4Y9JZT0"/>
<dbReference type="InterPro" id="IPR052556">
    <property type="entry name" value="PolySynth_Transporter"/>
</dbReference>
<dbReference type="GO" id="GO:0016020">
    <property type="term" value="C:membrane"/>
    <property type="evidence" value="ECO:0007669"/>
    <property type="project" value="UniProtKB-SubCell"/>
</dbReference>
<feature type="transmembrane region" description="Helical" evidence="5">
    <location>
        <begin position="169"/>
        <end position="190"/>
    </location>
</feature>
<dbReference type="RefSeq" id="WP_135055518.1">
    <property type="nucleotide sequence ID" value="NZ_JADGLC010000008.1"/>
</dbReference>
<evidence type="ECO:0000256" key="3">
    <source>
        <dbReference type="ARBA" id="ARBA00022989"/>
    </source>
</evidence>
<comment type="subcellular location">
    <subcellularLocation>
        <location evidence="1">Membrane</location>
        <topology evidence="1">Multi-pass membrane protein</topology>
    </subcellularLocation>
</comment>
<dbReference type="PANTHER" id="PTHR43424">
    <property type="entry name" value="LOCUS PUTATIVE PROTEIN 1-RELATED"/>
    <property type="match status" value="1"/>
</dbReference>
<feature type="transmembrane region" description="Helical" evidence="5">
    <location>
        <begin position="83"/>
        <end position="104"/>
    </location>
</feature>
<feature type="transmembrane region" description="Helical" evidence="5">
    <location>
        <begin position="354"/>
        <end position="373"/>
    </location>
</feature>
<feature type="transmembrane region" description="Helical" evidence="5">
    <location>
        <begin position="379"/>
        <end position="402"/>
    </location>
</feature>
<proteinExistence type="predicted"/>
<evidence type="ECO:0000256" key="2">
    <source>
        <dbReference type="ARBA" id="ARBA00022692"/>
    </source>
</evidence>
<reference evidence="6 7" key="1">
    <citation type="submission" date="2019-03" db="EMBL/GenBank/DDBJ databases">
        <title>Diversity of the mouse oral microbiome.</title>
        <authorList>
            <person name="Joseph S."/>
            <person name="Aduse-Opoku J."/>
            <person name="Curtis M."/>
            <person name="Wade W."/>
            <person name="Hashim A."/>
        </authorList>
    </citation>
    <scope>NUCLEOTIDE SEQUENCE [LARGE SCALE GENOMIC DNA]</scope>
    <source>
        <strain evidence="6 7">WT12</strain>
    </source>
</reference>
<gene>
    <name evidence="6" type="ORF">E4T80_04760</name>
</gene>
<evidence type="ECO:0000313" key="7">
    <source>
        <dbReference type="Proteomes" id="UP000297396"/>
    </source>
</evidence>
<keyword evidence="3 5" id="KW-1133">Transmembrane helix</keyword>
<sequence length="414" mass="47159">MKKIIINILWLLLENSSRIWLALFTNAFLARGLGVENFGIIQYSLSLIVIFSSISFICGAEVIVPMLTNAKGRKIEYILGNVFILRIFFSTIAYLLTLIYVYVFDNNLEIFYLIAILGLTMLVGESFAVITAWLQANTNIKLRSLLVILSSLLKFIIIATLYFCNITEIKYYALAWVIEAYIIAIGLYFIYKKHTNYMLIKYSKRKVIFFLKKGFPFFLSLLLMYAFIRMDIIMLKQYSNLKSVGLYSAAYQLIGAISLIAPILAMSIAPSIIYKSEAQNIKLKILYISLGMGLIGTALSLSMMFFSKFIILTIYGVRFEEAILIFKYLLVAMILYFINEGMNIYFLKIGNGKLLIIKWGIVLLSSIIVYMYFIPKYSAIGGVIGYATGYTISILFSLLILYKDKSINMTKGKI</sequence>
<dbReference type="Proteomes" id="UP000297396">
    <property type="component" value="Unassembled WGS sequence"/>
</dbReference>
<feature type="transmembrane region" description="Helical" evidence="5">
    <location>
        <begin position="145"/>
        <end position="163"/>
    </location>
</feature>
<evidence type="ECO:0008006" key="8">
    <source>
        <dbReference type="Google" id="ProtNLM"/>
    </source>
</evidence>
<dbReference type="PANTHER" id="PTHR43424:SF1">
    <property type="entry name" value="LOCUS PUTATIVE PROTEIN 1-RELATED"/>
    <property type="match status" value="1"/>
</dbReference>
<feature type="transmembrane region" description="Helical" evidence="5">
    <location>
        <begin position="322"/>
        <end position="342"/>
    </location>
</feature>
<feature type="transmembrane region" description="Helical" evidence="5">
    <location>
        <begin position="210"/>
        <end position="228"/>
    </location>
</feature>
<evidence type="ECO:0000256" key="5">
    <source>
        <dbReference type="SAM" id="Phobius"/>
    </source>
</evidence>
<feature type="transmembrane region" description="Helical" evidence="5">
    <location>
        <begin position="40"/>
        <end position="63"/>
    </location>
</feature>
<protein>
    <recommendedName>
        <fullName evidence="8">Polysaccharide biosynthesis protein C-terminal domain-containing protein</fullName>
    </recommendedName>
</protein>
<evidence type="ECO:0000256" key="1">
    <source>
        <dbReference type="ARBA" id="ARBA00004141"/>
    </source>
</evidence>
<evidence type="ECO:0000313" key="6">
    <source>
        <dbReference type="EMBL" id="TFV11028.1"/>
    </source>
</evidence>
<feature type="transmembrane region" description="Helical" evidence="5">
    <location>
        <begin position="285"/>
        <end position="316"/>
    </location>
</feature>
<dbReference type="InterPro" id="IPR002797">
    <property type="entry name" value="Polysacc_synth"/>
</dbReference>
<dbReference type="EMBL" id="SPPA01000008">
    <property type="protein sequence ID" value="TFV11028.1"/>
    <property type="molecule type" value="Genomic_DNA"/>
</dbReference>
<feature type="transmembrane region" description="Helical" evidence="5">
    <location>
        <begin position="248"/>
        <end position="273"/>
    </location>
</feature>
<feature type="transmembrane region" description="Helical" evidence="5">
    <location>
        <begin position="110"/>
        <end position="133"/>
    </location>
</feature>
<name>A0A4Y9JZT0_9PAST</name>
<keyword evidence="4 5" id="KW-0472">Membrane</keyword>
<dbReference type="OrthoDB" id="103403at2"/>
<dbReference type="Pfam" id="PF01943">
    <property type="entry name" value="Polysacc_synt"/>
    <property type="match status" value="1"/>
</dbReference>